<organism evidence="1 2">
    <name type="scientific">Haematococcus lacustris</name>
    <name type="common">Green alga</name>
    <name type="synonym">Haematococcus pluvialis</name>
    <dbReference type="NCBI Taxonomy" id="44745"/>
    <lineage>
        <taxon>Eukaryota</taxon>
        <taxon>Viridiplantae</taxon>
        <taxon>Chlorophyta</taxon>
        <taxon>core chlorophytes</taxon>
        <taxon>Chlorophyceae</taxon>
        <taxon>CS clade</taxon>
        <taxon>Chlamydomonadales</taxon>
        <taxon>Haematococcaceae</taxon>
        <taxon>Haematococcus</taxon>
    </lineage>
</organism>
<evidence type="ECO:0000313" key="1">
    <source>
        <dbReference type="EMBL" id="GFH10024.1"/>
    </source>
</evidence>
<dbReference type="Proteomes" id="UP000485058">
    <property type="component" value="Unassembled WGS sequence"/>
</dbReference>
<gene>
    <name evidence="1" type="ORF">HaLaN_05266</name>
</gene>
<proteinExistence type="predicted"/>
<evidence type="ECO:0000313" key="2">
    <source>
        <dbReference type="Proteomes" id="UP000485058"/>
    </source>
</evidence>
<dbReference type="AlphaFoldDB" id="A0A699YT90"/>
<protein>
    <submittedName>
        <fullName evidence="1">Uncharacterized protein</fullName>
    </submittedName>
</protein>
<reference evidence="1 2" key="1">
    <citation type="submission" date="2020-02" db="EMBL/GenBank/DDBJ databases">
        <title>Draft genome sequence of Haematococcus lacustris strain NIES-144.</title>
        <authorList>
            <person name="Morimoto D."/>
            <person name="Nakagawa S."/>
            <person name="Yoshida T."/>
            <person name="Sawayama S."/>
        </authorList>
    </citation>
    <scope>NUCLEOTIDE SEQUENCE [LARGE SCALE GENOMIC DNA]</scope>
    <source>
        <strain evidence="1 2">NIES-144</strain>
    </source>
</reference>
<name>A0A699YT90_HAELA</name>
<comment type="caution">
    <text evidence="1">The sequence shown here is derived from an EMBL/GenBank/DDBJ whole genome shotgun (WGS) entry which is preliminary data.</text>
</comment>
<keyword evidence="2" id="KW-1185">Reference proteome</keyword>
<accession>A0A699YT90</accession>
<sequence>MDLCLVPDQVGAHGNALTPRAYASVTGVLASQYSRVKLIPCNSRSKAGKIKILGICARLLVCRGCYA</sequence>
<dbReference type="EMBL" id="BLLF01000281">
    <property type="protein sequence ID" value="GFH10024.1"/>
    <property type="molecule type" value="Genomic_DNA"/>
</dbReference>